<accession>A0A385YT93</accession>
<evidence type="ECO:0000256" key="5">
    <source>
        <dbReference type="ARBA" id="ARBA00023204"/>
    </source>
</evidence>
<proteinExistence type="inferred from homology"/>
<evidence type="ECO:0000313" key="10">
    <source>
        <dbReference type="Proteomes" id="UP000265725"/>
    </source>
</evidence>
<dbReference type="GO" id="GO:0006281">
    <property type="term" value="P:DNA repair"/>
    <property type="evidence" value="ECO:0007669"/>
    <property type="project" value="UniProtKB-KW"/>
</dbReference>
<evidence type="ECO:0000256" key="6">
    <source>
        <dbReference type="ARBA" id="ARBA00023236"/>
    </source>
</evidence>
<dbReference type="RefSeq" id="WP_119883756.1">
    <property type="nucleotide sequence ID" value="NZ_CP032418.1"/>
</dbReference>
<keyword evidence="10" id="KW-1185">Reference proteome</keyword>
<dbReference type="CDD" id="cd00093">
    <property type="entry name" value="HTH_XRE"/>
    <property type="match status" value="1"/>
</dbReference>
<evidence type="ECO:0000313" key="9">
    <source>
        <dbReference type="EMBL" id="AYC30039.1"/>
    </source>
</evidence>
<keyword evidence="6" id="KW-0742">SOS response</keyword>
<dbReference type="GO" id="GO:0016787">
    <property type="term" value="F:hydrolase activity"/>
    <property type="evidence" value="ECO:0007669"/>
    <property type="project" value="UniProtKB-KW"/>
</dbReference>
<gene>
    <name evidence="9" type="ORF">D3873_09195</name>
</gene>
<dbReference type="AlphaFoldDB" id="A0A385YT93"/>
<dbReference type="InterPro" id="IPR001387">
    <property type="entry name" value="Cro/C1-type_HTH"/>
</dbReference>
<dbReference type="CDD" id="cd06529">
    <property type="entry name" value="S24_LexA-like"/>
    <property type="match status" value="1"/>
</dbReference>
<dbReference type="GO" id="GO:0009432">
    <property type="term" value="P:SOS response"/>
    <property type="evidence" value="ECO:0007669"/>
    <property type="project" value="UniProtKB-KW"/>
</dbReference>
<organism evidence="9 10">
    <name type="scientific">Paenisporosarcina cavernae</name>
    <dbReference type="NCBI Taxonomy" id="2320858"/>
    <lineage>
        <taxon>Bacteria</taxon>
        <taxon>Bacillati</taxon>
        <taxon>Bacillota</taxon>
        <taxon>Bacilli</taxon>
        <taxon>Bacillales</taxon>
        <taxon>Caryophanaceae</taxon>
        <taxon>Paenisporosarcina</taxon>
    </lineage>
</organism>
<protein>
    <submittedName>
        <fullName evidence="9">Helix-turn-helix domain-containing protein</fullName>
    </submittedName>
</protein>
<dbReference type="KEGG" id="paek:D3873_09195"/>
<dbReference type="EMBL" id="CP032418">
    <property type="protein sequence ID" value="AYC30039.1"/>
    <property type="molecule type" value="Genomic_DNA"/>
</dbReference>
<dbReference type="OrthoDB" id="194368at2"/>
<name>A0A385YT93_9BACL</name>
<dbReference type="InterPro" id="IPR006197">
    <property type="entry name" value="Peptidase_S24_LexA"/>
</dbReference>
<dbReference type="PANTHER" id="PTHR33516">
    <property type="entry name" value="LEXA REPRESSOR"/>
    <property type="match status" value="1"/>
</dbReference>
<evidence type="ECO:0000256" key="3">
    <source>
        <dbReference type="ARBA" id="ARBA00022801"/>
    </source>
</evidence>
<comment type="similarity">
    <text evidence="1 7">Belongs to the peptidase S24 family.</text>
</comment>
<dbReference type="InterPro" id="IPR010982">
    <property type="entry name" value="Lambda_DNA-bd_dom_sf"/>
</dbReference>
<dbReference type="GO" id="GO:0006355">
    <property type="term" value="P:regulation of DNA-templated transcription"/>
    <property type="evidence" value="ECO:0007669"/>
    <property type="project" value="InterPro"/>
</dbReference>
<keyword evidence="5" id="KW-0234">DNA repair</keyword>
<dbReference type="PANTHER" id="PTHR33516:SF2">
    <property type="entry name" value="LEXA REPRESSOR-RELATED"/>
    <property type="match status" value="1"/>
</dbReference>
<keyword evidence="3 7" id="KW-0378">Hydrolase</keyword>
<dbReference type="InterPro" id="IPR050077">
    <property type="entry name" value="LexA_repressor"/>
</dbReference>
<keyword evidence="4 7" id="KW-0068">Autocatalytic cleavage</keyword>
<evidence type="ECO:0000256" key="2">
    <source>
        <dbReference type="ARBA" id="ARBA00022763"/>
    </source>
</evidence>
<evidence type="ECO:0000256" key="4">
    <source>
        <dbReference type="ARBA" id="ARBA00022813"/>
    </source>
</evidence>
<dbReference type="InterPro" id="IPR039418">
    <property type="entry name" value="LexA-like"/>
</dbReference>
<dbReference type="Gene3D" id="1.10.260.40">
    <property type="entry name" value="lambda repressor-like DNA-binding domains"/>
    <property type="match status" value="1"/>
</dbReference>
<dbReference type="InterPro" id="IPR036286">
    <property type="entry name" value="LexA/Signal_pep-like_sf"/>
</dbReference>
<evidence type="ECO:0000259" key="8">
    <source>
        <dbReference type="PROSITE" id="PS50943"/>
    </source>
</evidence>
<dbReference type="Gene3D" id="2.10.109.10">
    <property type="entry name" value="Umud Fragment, subunit A"/>
    <property type="match status" value="1"/>
</dbReference>
<dbReference type="InterPro" id="IPR015927">
    <property type="entry name" value="Peptidase_S24_S26A/B/C"/>
</dbReference>
<dbReference type="PROSITE" id="PS50943">
    <property type="entry name" value="HTH_CROC1"/>
    <property type="match status" value="1"/>
</dbReference>
<dbReference type="SUPFAM" id="SSF47413">
    <property type="entry name" value="lambda repressor-like DNA-binding domains"/>
    <property type="match status" value="1"/>
</dbReference>
<dbReference type="Proteomes" id="UP000265725">
    <property type="component" value="Chromosome"/>
</dbReference>
<evidence type="ECO:0000256" key="7">
    <source>
        <dbReference type="RuleBase" id="RU003991"/>
    </source>
</evidence>
<dbReference type="SMART" id="SM00530">
    <property type="entry name" value="HTH_XRE"/>
    <property type="match status" value="1"/>
</dbReference>
<dbReference type="GO" id="GO:0003677">
    <property type="term" value="F:DNA binding"/>
    <property type="evidence" value="ECO:0007669"/>
    <property type="project" value="InterPro"/>
</dbReference>
<sequence>MAFKTVLKKLRLGAGYSMEELAEELNKRYDLKINKSTISRWEKGAEPKGRDLQYLAHFFSVSPSELMSLELNGATASVPNTMLPIAGFAAAGTPILAEENIIGYAPAPPITHGIQNRTMFYLKIKGDSMDQEFNDGSLVLVDKDADVKSGNIAVVLVDHEEATVKRIVIEGNYITLIPLSKNIEHLPKTYDMTKTPIEISGKVIGAFKNYDY</sequence>
<feature type="domain" description="HTH cro/C1-type" evidence="8">
    <location>
        <begin position="7"/>
        <end position="66"/>
    </location>
</feature>
<evidence type="ECO:0000256" key="1">
    <source>
        <dbReference type="ARBA" id="ARBA00007484"/>
    </source>
</evidence>
<reference evidence="10" key="1">
    <citation type="submission" date="2018-09" db="EMBL/GenBank/DDBJ databases">
        <authorList>
            <person name="Zhu H."/>
        </authorList>
    </citation>
    <scope>NUCLEOTIDE SEQUENCE [LARGE SCALE GENOMIC DNA]</scope>
    <source>
        <strain evidence="10">K2R23-3</strain>
    </source>
</reference>
<keyword evidence="2" id="KW-0227">DNA damage</keyword>
<dbReference type="Pfam" id="PF00717">
    <property type="entry name" value="Peptidase_S24"/>
    <property type="match status" value="1"/>
</dbReference>
<dbReference type="PRINTS" id="PR00726">
    <property type="entry name" value="LEXASERPTASE"/>
</dbReference>
<dbReference type="SUPFAM" id="SSF51306">
    <property type="entry name" value="LexA/Signal peptidase"/>
    <property type="match status" value="1"/>
</dbReference>
<dbReference type="Pfam" id="PF01381">
    <property type="entry name" value="HTH_3"/>
    <property type="match status" value="1"/>
</dbReference>